<keyword evidence="1" id="KW-0677">Repeat</keyword>
<dbReference type="AlphaFoldDB" id="A0A8J5TM50"/>
<sequence length="253" mass="28935">MDIGKLLQLRKLGVVFNGNQNSFKHLLQAIEKLNRSLISLSIRVQVSDGHETPDMNMAEPTAFSFPKFLESLNICGVKSGLPRWIKELNRLSKLTLCETHLGEQDMAVVGNLKGLQYLQLKHRSYVQTKLTLGEKQFQHLKILLIHGPDITDISFNKTPKLEKMVWSFREMKSISGMDRLPCLRALEQLSFTVTATQTRWKKLLKITPIIQISSTMVTVKAKKKLEARMMMMPQPPTQPQLPNYIQSITRSIH</sequence>
<evidence type="ECO:0000313" key="4">
    <source>
        <dbReference type="Proteomes" id="UP000729402"/>
    </source>
</evidence>
<organism evidence="3 4">
    <name type="scientific">Zizania palustris</name>
    <name type="common">Northern wild rice</name>
    <dbReference type="NCBI Taxonomy" id="103762"/>
    <lineage>
        <taxon>Eukaryota</taxon>
        <taxon>Viridiplantae</taxon>
        <taxon>Streptophyta</taxon>
        <taxon>Embryophyta</taxon>
        <taxon>Tracheophyta</taxon>
        <taxon>Spermatophyta</taxon>
        <taxon>Magnoliopsida</taxon>
        <taxon>Liliopsida</taxon>
        <taxon>Poales</taxon>
        <taxon>Poaceae</taxon>
        <taxon>BOP clade</taxon>
        <taxon>Oryzoideae</taxon>
        <taxon>Oryzeae</taxon>
        <taxon>Zizaniinae</taxon>
        <taxon>Zizania</taxon>
    </lineage>
</organism>
<protein>
    <recommendedName>
        <fullName evidence="2">Disease resistance R13L4/SHOC-2-like LRR domain-containing protein</fullName>
    </recommendedName>
</protein>
<feature type="domain" description="Disease resistance R13L4/SHOC-2-like LRR" evidence="2">
    <location>
        <begin position="2"/>
        <end position="188"/>
    </location>
</feature>
<dbReference type="InterPro" id="IPR055414">
    <property type="entry name" value="LRR_R13L4/SHOC2-like"/>
</dbReference>
<reference evidence="3" key="1">
    <citation type="journal article" date="2021" name="bioRxiv">
        <title>Whole Genome Assembly and Annotation of Northern Wild Rice, Zizania palustris L., Supports a Whole Genome Duplication in the Zizania Genus.</title>
        <authorList>
            <person name="Haas M."/>
            <person name="Kono T."/>
            <person name="Macchietto M."/>
            <person name="Millas R."/>
            <person name="McGilp L."/>
            <person name="Shao M."/>
            <person name="Duquette J."/>
            <person name="Hirsch C.N."/>
            <person name="Kimball J."/>
        </authorList>
    </citation>
    <scope>NUCLEOTIDE SEQUENCE</scope>
    <source>
        <tissue evidence="3">Fresh leaf tissue</tissue>
    </source>
</reference>
<keyword evidence="4" id="KW-1185">Reference proteome</keyword>
<proteinExistence type="predicted"/>
<dbReference type="Proteomes" id="UP000729402">
    <property type="component" value="Unassembled WGS sequence"/>
</dbReference>
<dbReference type="EMBL" id="JAAALK010000084">
    <property type="protein sequence ID" value="KAG8083766.1"/>
    <property type="molecule type" value="Genomic_DNA"/>
</dbReference>
<evidence type="ECO:0000256" key="1">
    <source>
        <dbReference type="ARBA" id="ARBA00022737"/>
    </source>
</evidence>
<name>A0A8J5TM50_ZIZPA</name>
<evidence type="ECO:0000259" key="2">
    <source>
        <dbReference type="Pfam" id="PF23598"/>
    </source>
</evidence>
<reference evidence="3" key="2">
    <citation type="submission" date="2021-02" db="EMBL/GenBank/DDBJ databases">
        <authorList>
            <person name="Kimball J.A."/>
            <person name="Haas M.W."/>
            <person name="Macchietto M."/>
            <person name="Kono T."/>
            <person name="Duquette J."/>
            <person name="Shao M."/>
        </authorList>
    </citation>
    <scope>NUCLEOTIDE SEQUENCE</scope>
    <source>
        <tissue evidence="3">Fresh leaf tissue</tissue>
    </source>
</reference>
<dbReference type="Pfam" id="PF23598">
    <property type="entry name" value="LRR_14"/>
    <property type="match status" value="1"/>
</dbReference>
<accession>A0A8J5TM50</accession>
<gene>
    <name evidence="3" type="ORF">GUJ93_ZPchr0016g2497</name>
</gene>
<dbReference type="PANTHER" id="PTHR15140">
    <property type="entry name" value="TUBULIN-SPECIFIC CHAPERONE E"/>
    <property type="match status" value="1"/>
</dbReference>
<comment type="caution">
    <text evidence="3">The sequence shown here is derived from an EMBL/GenBank/DDBJ whole genome shotgun (WGS) entry which is preliminary data.</text>
</comment>
<dbReference type="PANTHER" id="PTHR15140:SF37">
    <property type="entry name" value="UBIQUITIN-LIKE DOMAIN-CONTAINING PROTEIN"/>
    <property type="match status" value="1"/>
</dbReference>
<evidence type="ECO:0000313" key="3">
    <source>
        <dbReference type="EMBL" id="KAG8083766.1"/>
    </source>
</evidence>
<dbReference type="OrthoDB" id="680362at2759"/>